<dbReference type="PANTHER" id="PTHR45833">
    <property type="entry name" value="METHIONINE SYNTHASE"/>
    <property type="match status" value="1"/>
</dbReference>
<dbReference type="PROSITE" id="PS50970">
    <property type="entry name" value="HCY"/>
    <property type="match status" value="1"/>
</dbReference>
<dbReference type="PROSITE" id="PS51332">
    <property type="entry name" value="B12_BINDING"/>
    <property type="match status" value="1"/>
</dbReference>
<dbReference type="PANTHER" id="PTHR45833:SF2">
    <property type="entry name" value="BIFUNCTIONAL HOMOCYSTEINE S-METHYLTRANSFERASE_5,10-METHYLENETETRAHYDROFOLATE REDUCTASE"/>
    <property type="match status" value="1"/>
</dbReference>
<feature type="binding site" evidence="18">
    <location>
        <begin position="716"/>
        <end position="720"/>
    </location>
    <ligand>
        <name>methylcob(III)alamin</name>
        <dbReference type="ChEBI" id="CHEBI:28115"/>
    </ligand>
</feature>
<evidence type="ECO:0000256" key="12">
    <source>
        <dbReference type="ARBA" id="ARBA00022737"/>
    </source>
</evidence>
<accession>A0A9Q0LFW8</accession>
<proteinExistence type="inferred from homology"/>
<evidence type="ECO:0000256" key="11">
    <source>
        <dbReference type="ARBA" id="ARBA00022723"/>
    </source>
</evidence>
<dbReference type="Gene3D" id="3.20.20.20">
    <property type="entry name" value="Dihydropteroate synthase-like"/>
    <property type="match status" value="2"/>
</dbReference>
<dbReference type="GO" id="GO:0042558">
    <property type="term" value="P:pteridine-containing compound metabolic process"/>
    <property type="evidence" value="ECO:0007669"/>
    <property type="project" value="InterPro"/>
</dbReference>
<evidence type="ECO:0000256" key="13">
    <source>
        <dbReference type="ARBA" id="ARBA00022833"/>
    </source>
</evidence>
<dbReference type="Gene3D" id="3.40.50.280">
    <property type="entry name" value="Cobalamin-binding domain"/>
    <property type="match status" value="1"/>
</dbReference>
<dbReference type="InterPro" id="IPR011822">
    <property type="entry name" value="MetH"/>
</dbReference>
<dbReference type="Gene3D" id="1.10.288.10">
    <property type="entry name" value="Cobalamin-dependent Methionine Synthase, domain 2"/>
    <property type="match status" value="1"/>
</dbReference>
<keyword evidence="27" id="KW-1185">Reference proteome</keyword>
<dbReference type="PROSITE" id="PS50972">
    <property type="entry name" value="PTERIN_BINDING"/>
    <property type="match status" value="1"/>
</dbReference>
<feature type="binding site" evidence="18">
    <location>
        <position position="908"/>
    </location>
    <ligand>
        <name>S-adenosyl-L-methionine</name>
        <dbReference type="ChEBI" id="CHEBI:59789"/>
    </ligand>
</feature>
<evidence type="ECO:0000256" key="17">
    <source>
        <dbReference type="PIRSR" id="PIRSR000381-1"/>
    </source>
</evidence>
<evidence type="ECO:0000256" key="7">
    <source>
        <dbReference type="ARBA" id="ARBA00022605"/>
    </source>
</evidence>
<keyword evidence="6 16" id="KW-0489">Methyltransferase</keyword>
<comment type="function">
    <text evidence="16">Catalyzes the transfer of a methyl group from methyl-cobalamin to homocysteine, yielding enzyme-bound cob(I)alamin and methionine. Subsequently, remethylates the cofactor using methyltetrahydrofolate.</text>
</comment>
<feature type="domain" description="Hcy-binding" evidence="21">
    <location>
        <begin position="3"/>
        <end position="323"/>
    </location>
</feature>
<dbReference type="Gene3D" id="3.10.196.10">
    <property type="entry name" value="Vitamin B12-dependent methionine synthase, activation domain"/>
    <property type="match status" value="1"/>
</dbReference>
<dbReference type="InterPro" id="IPR004223">
    <property type="entry name" value="VitB12-dep_Met_synth_activ_dom"/>
</dbReference>
<keyword evidence="10 16" id="KW-0949">S-adenosyl-L-methionine</keyword>
<dbReference type="GO" id="GO:0005829">
    <property type="term" value="C:cytosol"/>
    <property type="evidence" value="ECO:0007669"/>
    <property type="project" value="TreeGrafter"/>
</dbReference>
<feature type="compositionally biased region" description="Basic and acidic residues" evidence="20">
    <location>
        <begin position="599"/>
        <end position="609"/>
    </location>
</feature>
<dbReference type="GO" id="GO:0032259">
    <property type="term" value="P:methylation"/>
    <property type="evidence" value="ECO:0007669"/>
    <property type="project" value="UniProtKB-KW"/>
</dbReference>
<dbReference type="SUPFAM" id="SSF47644">
    <property type="entry name" value="Methionine synthase domain"/>
    <property type="match status" value="1"/>
</dbReference>
<comment type="caution">
    <text evidence="26">The sequence shown here is derived from an EMBL/GenBank/DDBJ whole genome shotgun (WGS) entry which is preliminary data.</text>
</comment>
<dbReference type="InterPro" id="IPR003759">
    <property type="entry name" value="Cbl-bd_cap"/>
</dbReference>
<dbReference type="FunFam" id="1.10.1240.10:FF:000001">
    <property type="entry name" value="Methionine synthase"/>
    <property type="match status" value="1"/>
</dbReference>
<dbReference type="InterPro" id="IPR036589">
    <property type="entry name" value="HCY_dom_sf"/>
</dbReference>
<evidence type="ECO:0000256" key="5">
    <source>
        <dbReference type="ARBA" id="ARBA00012032"/>
    </source>
</evidence>
<dbReference type="FunFam" id="3.20.20.330:FF:000001">
    <property type="entry name" value="Methionine synthase"/>
    <property type="match status" value="1"/>
</dbReference>
<dbReference type="GO" id="GO:0008705">
    <property type="term" value="F:methionine synthase activity"/>
    <property type="evidence" value="ECO:0007669"/>
    <property type="project" value="UniProtKB-UniRule"/>
</dbReference>
<comment type="cofactor">
    <cofactor evidence="2 16 17">
        <name>methylcob(III)alamin</name>
        <dbReference type="ChEBI" id="CHEBI:28115"/>
    </cofactor>
</comment>
<dbReference type="InterPro" id="IPR006158">
    <property type="entry name" value="Cobalamin-bd"/>
</dbReference>
<dbReference type="PROSITE" id="PS50974">
    <property type="entry name" value="ADOMET_ACTIVATION"/>
    <property type="match status" value="1"/>
</dbReference>
<feature type="domain" description="B12-binding N-terminal" evidence="25">
    <location>
        <begin position="606"/>
        <end position="700"/>
    </location>
</feature>
<keyword evidence="13 16" id="KW-0862">Zinc</keyword>
<evidence type="ECO:0000256" key="10">
    <source>
        <dbReference type="ARBA" id="ARBA00022691"/>
    </source>
</evidence>
<feature type="binding site" description="axial binding residue" evidence="17">
    <location>
        <position position="719"/>
    </location>
    <ligand>
        <name>methylcob(III)alamin</name>
        <dbReference type="ChEBI" id="CHEBI:28115"/>
    </ligand>
    <ligandPart>
        <name>Co</name>
        <dbReference type="ChEBI" id="CHEBI:27638"/>
    </ligandPart>
</feature>
<dbReference type="PIRSF" id="PIRSF000381">
    <property type="entry name" value="MetH"/>
    <property type="match status" value="1"/>
</dbReference>
<evidence type="ECO:0000256" key="2">
    <source>
        <dbReference type="ARBA" id="ARBA00001956"/>
    </source>
</evidence>
<feature type="binding site" evidence="17 19">
    <location>
        <position position="308"/>
    </location>
    <ligand>
        <name>Zn(2+)</name>
        <dbReference type="ChEBI" id="CHEBI:29105"/>
    </ligand>
</feature>
<dbReference type="Gene3D" id="1.10.1240.10">
    <property type="entry name" value="Methionine synthase domain"/>
    <property type="match status" value="1"/>
</dbReference>
<dbReference type="SUPFAM" id="SSF52242">
    <property type="entry name" value="Cobalamin (vitamin B12)-binding domain"/>
    <property type="match status" value="1"/>
</dbReference>
<feature type="region of interest" description="Disordered" evidence="20">
    <location>
        <begin position="590"/>
        <end position="609"/>
    </location>
</feature>
<comment type="similarity">
    <text evidence="4">Belongs to the vitamin-B12 dependent methionine synthase family.</text>
</comment>
<dbReference type="InterPro" id="IPR036724">
    <property type="entry name" value="Cobalamin-bd_sf"/>
</dbReference>
<evidence type="ECO:0000256" key="8">
    <source>
        <dbReference type="ARBA" id="ARBA00022628"/>
    </source>
</evidence>
<dbReference type="Pfam" id="PF00809">
    <property type="entry name" value="Pterin_bind"/>
    <property type="match status" value="1"/>
</dbReference>
<name>A0A9Q0LFW8_ANAIG</name>
<dbReference type="InterPro" id="IPR037010">
    <property type="entry name" value="VitB12-dep_Met_synth_activ_sf"/>
</dbReference>
<dbReference type="SMART" id="SM01018">
    <property type="entry name" value="B12-binding_2"/>
    <property type="match status" value="1"/>
</dbReference>
<sequence>MSFSKIKEILKERIMILDGAMGTEIQKLNLKEKDYRGERFSSHEIDLKGNNDILNLINPKIIEKIHLDYLEAGADIIETNTFNANAISQKDYNLEDFIFEMNFAGGSVARSALEKFLKIHPEKGPKFIAGSMGPTSSTTSINPTSDNPIERSVYFEELSNTYYIQAKGLFDFVDLFLIETCTDVLNAKAAVFGIQKLFEEKGEKKPLIISATIVDQSGRTLTGQTIEAFFTSVLHADLLAEGLNCSFGCYELRKYIQELSQHSTKNVICYPNAGMPDSLGNYNQKPKEMAECIKEFAENGWVNIVGGCCGTTPEHIKEISQMIRSIRPRKVPEKPKIFQLSGLEKLSLDKYTTFINVGERCNVAGSRIFQKLIKNQEYEKAISVAREQVKNGAQILDLNMDDPLINAKKEMRDFIFRIAMEPDIAKVPLMIDTSDFQVAEEALKANQGRCIINSISLKSGVDDFVEKAKKIKRYGAVVIVMAFDEKGQAVTTERKSKFINQKELPGVLCSGGVSNLSFSFRGNNTIRELLHSVFLYHSISAGLDMGIVNPGHLTIYNEIPNFEREIVENAILNKNQEAFDKLLELAQNQQMQSKSQATESERKQKEKEHWKKLTVSERIQYSLIHGRNDLIEEPLSLFLSEKPDPMEAINGPLISGMNEVGRLFGSGQMFLPQVIKSAQVMKAAFNIVLPLLEKQSKNINEIQSKQKTILMATVKGDVHDIGKNIVGVILSCNNYRVIDLGVSVDAQTIVDKAIELGADIIGLSGLITPSLAEMITVIQEITRRKLNIPVIIGGAATSKIHTAAKMDIFYPGRIFHVANATKAIPIVQNILSENKETLFEENEEYQKKTRNQFYSTLSNSSLISYKEAIENPMKTNWNNLDFQPKKPNLLGIKIFEDFPIKTLVDYIDWDPFFDEKVGKEAKQLYEDAKGLLEEMIEKKLVIAKGIFGLFPANQKGDDIIVFNDENRKEIIGTLHGLRQQFVKEFSDSVNLCISDFIAPPKDQNGADDYIGIFAVSGGFGIEKFINELRKSNKTYLEILAKALTDRIAEAFAEYLHLEVRRNYWGFESKNEPIKIEKLFKHKYQGIRPAAGYPSQPDHTEKKIIWDILNVEKNIGISLTENFAMNPPSSVSGLIFAHPKSSYFSVGKLNLDQIESYAKRKGMKVDEVKKWLDQNINFN</sequence>
<protein>
    <recommendedName>
        <fullName evidence="5 16">Methionine synthase</fullName>
        <ecNumber evidence="5 16">2.1.1.13</ecNumber>
    </recommendedName>
    <alternativeName>
        <fullName evidence="16">5-methyltetrahydrofolate--homocysteine methyltransferase</fullName>
    </alternativeName>
</protein>
<keyword evidence="11 16" id="KW-0479">Metal-binding</keyword>
<evidence type="ECO:0000256" key="3">
    <source>
        <dbReference type="ARBA" id="ARBA00005178"/>
    </source>
</evidence>
<evidence type="ECO:0000256" key="16">
    <source>
        <dbReference type="PIRNR" id="PIRNR000381"/>
    </source>
</evidence>
<keyword evidence="7 16" id="KW-0028">Amino-acid biosynthesis</keyword>
<evidence type="ECO:0000259" key="24">
    <source>
        <dbReference type="PROSITE" id="PS51332"/>
    </source>
</evidence>
<evidence type="ECO:0000256" key="20">
    <source>
        <dbReference type="SAM" id="MobiDB-lite"/>
    </source>
</evidence>
<feature type="binding site" evidence="17 19">
    <location>
        <position position="245"/>
    </location>
    <ligand>
        <name>Zn(2+)</name>
        <dbReference type="ChEBI" id="CHEBI:29105"/>
    </ligand>
</feature>
<keyword evidence="14 16" id="KW-0486">Methionine biosynthesis</keyword>
<feature type="binding site" evidence="18">
    <location>
        <begin position="1142"/>
        <end position="1143"/>
    </location>
    <ligand>
        <name>S-adenosyl-L-methionine</name>
        <dbReference type="ChEBI" id="CHEBI:59789"/>
    </ligand>
</feature>
<comment type="pathway">
    <text evidence="3 16">Amino-acid biosynthesis; L-methionine biosynthesis via de novo pathway; L-methionine from L-homocysteine (MetH route): step 1/1.</text>
</comment>
<evidence type="ECO:0000313" key="26">
    <source>
        <dbReference type="EMBL" id="KAJ5071644.1"/>
    </source>
</evidence>
<feature type="domain" description="Pterin-binding" evidence="22">
    <location>
        <begin position="354"/>
        <end position="650"/>
    </location>
</feature>
<dbReference type="SUPFAM" id="SSF51717">
    <property type="entry name" value="Dihydropteroate synthetase-like"/>
    <property type="match status" value="1"/>
</dbReference>
<evidence type="ECO:0000313" key="27">
    <source>
        <dbReference type="Proteomes" id="UP001149090"/>
    </source>
</evidence>
<dbReference type="EMBL" id="JAPDFW010000086">
    <property type="protein sequence ID" value="KAJ5071644.1"/>
    <property type="molecule type" value="Genomic_DNA"/>
</dbReference>
<dbReference type="InterPro" id="IPR000489">
    <property type="entry name" value="Pterin-binding_dom"/>
</dbReference>
<dbReference type="AlphaFoldDB" id="A0A9Q0LFW8"/>
<dbReference type="SUPFAM" id="SSF56507">
    <property type="entry name" value="Methionine synthase activation domain-like"/>
    <property type="match status" value="1"/>
</dbReference>
<dbReference type="Pfam" id="PF02310">
    <property type="entry name" value="B12-binding"/>
    <property type="match status" value="1"/>
</dbReference>
<dbReference type="GO" id="GO:0031419">
    <property type="term" value="F:cobalamin binding"/>
    <property type="evidence" value="ECO:0007669"/>
    <property type="project" value="UniProtKB-UniRule"/>
</dbReference>
<evidence type="ECO:0000256" key="19">
    <source>
        <dbReference type="PROSITE-ProRule" id="PRU00333"/>
    </source>
</evidence>
<dbReference type="EC" id="2.1.1.13" evidence="5 16"/>
<evidence type="ECO:0000256" key="4">
    <source>
        <dbReference type="ARBA" id="ARBA00010398"/>
    </source>
</evidence>
<evidence type="ECO:0000256" key="6">
    <source>
        <dbReference type="ARBA" id="ARBA00022603"/>
    </source>
</evidence>
<comment type="domain">
    <text evidence="16">Modular enzyme with four functionally distinct domains. The isolated Hcy-binding domain catalyzes methyl transfer from free methylcobalamin to homocysteine. The Hcy-binding domain in association with the pterin-binding domain catalyzes the methylation of cob(I)alamin by methyltetrahydrofolate and the methylation of homocysteine. The B12-binding domain binds the cofactor. The AdoMet activation domain binds S-adenosyl-L-methionine. Under aerobic conditions cob(I)alamin can be converted to inactive cob(II)alamin. Reductive methylation by S-adenosyl-L-methionine and flavodoxin regenerates methylcobalamin.</text>
</comment>
<evidence type="ECO:0000256" key="1">
    <source>
        <dbReference type="ARBA" id="ARBA00001947"/>
    </source>
</evidence>
<feature type="domain" description="AdoMet activation" evidence="23">
    <location>
        <begin position="836"/>
        <end position="1178"/>
    </location>
</feature>
<evidence type="ECO:0000256" key="14">
    <source>
        <dbReference type="ARBA" id="ARBA00023167"/>
    </source>
</evidence>
<dbReference type="InterPro" id="IPR036594">
    <property type="entry name" value="Meth_synthase_dom"/>
</dbReference>
<dbReference type="GO" id="GO:0008270">
    <property type="term" value="F:zinc ion binding"/>
    <property type="evidence" value="ECO:0007669"/>
    <property type="project" value="UniProtKB-UniRule"/>
</dbReference>
<organism evidence="26 27">
    <name type="scientific">Anaeramoeba ignava</name>
    <name type="common">Anaerobic marine amoeba</name>
    <dbReference type="NCBI Taxonomy" id="1746090"/>
    <lineage>
        <taxon>Eukaryota</taxon>
        <taxon>Metamonada</taxon>
        <taxon>Anaeramoebidae</taxon>
        <taxon>Anaeramoeba</taxon>
    </lineage>
</organism>
<dbReference type="Pfam" id="PF02574">
    <property type="entry name" value="S-methyl_trans"/>
    <property type="match status" value="1"/>
</dbReference>
<dbReference type="PROSITE" id="PS51337">
    <property type="entry name" value="B12_BINDING_NTER"/>
    <property type="match status" value="1"/>
</dbReference>
<feature type="domain" description="B12-binding" evidence="24">
    <location>
        <begin position="706"/>
        <end position="841"/>
    </location>
</feature>
<feature type="binding site" evidence="18">
    <location>
        <position position="1087"/>
    </location>
    <ligand>
        <name>S-adenosyl-L-methionine</name>
        <dbReference type="ChEBI" id="CHEBI:59789"/>
    </ligand>
</feature>
<keyword evidence="12" id="KW-0677">Repeat</keyword>
<dbReference type="InterPro" id="IPR050554">
    <property type="entry name" value="Met_Synthase/Corrinoid"/>
</dbReference>
<evidence type="ECO:0000256" key="18">
    <source>
        <dbReference type="PIRSR" id="PIRSR000381-2"/>
    </source>
</evidence>
<feature type="binding site" evidence="18">
    <location>
        <position position="768"/>
    </location>
    <ligand>
        <name>methylcob(III)alamin</name>
        <dbReference type="ChEBI" id="CHEBI:28115"/>
    </ligand>
</feature>
<dbReference type="Proteomes" id="UP001149090">
    <property type="component" value="Unassembled WGS sequence"/>
</dbReference>
<evidence type="ECO:0000256" key="15">
    <source>
        <dbReference type="ARBA" id="ARBA00023285"/>
    </source>
</evidence>
<keyword evidence="9 16" id="KW-0808">Transferase</keyword>
<evidence type="ECO:0000259" key="25">
    <source>
        <dbReference type="PROSITE" id="PS51337"/>
    </source>
</evidence>
<evidence type="ECO:0000259" key="23">
    <source>
        <dbReference type="PROSITE" id="PS50974"/>
    </source>
</evidence>
<evidence type="ECO:0000259" key="22">
    <source>
        <dbReference type="PROSITE" id="PS50972"/>
    </source>
</evidence>
<feature type="binding site" evidence="18">
    <location>
        <position position="764"/>
    </location>
    <ligand>
        <name>methylcob(III)alamin</name>
        <dbReference type="ChEBI" id="CHEBI:28115"/>
    </ligand>
</feature>
<feature type="binding site" evidence="18">
    <location>
        <position position="820"/>
    </location>
    <ligand>
        <name>methylcob(III)alamin</name>
        <dbReference type="ChEBI" id="CHEBI:28115"/>
    </ligand>
</feature>
<keyword evidence="15 16" id="KW-0170">Cobalt</keyword>
<comment type="catalytic activity">
    <reaction evidence="16">
        <text>(6S)-5-methyl-5,6,7,8-tetrahydrofolate + L-homocysteine = (6S)-5,6,7,8-tetrahydrofolate + L-methionine</text>
        <dbReference type="Rhea" id="RHEA:11172"/>
        <dbReference type="ChEBI" id="CHEBI:18608"/>
        <dbReference type="ChEBI" id="CHEBI:57453"/>
        <dbReference type="ChEBI" id="CHEBI:57844"/>
        <dbReference type="ChEBI" id="CHEBI:58199"/>
        <dbReference type="EC" id="2.1.1.13"/>
    </reaction>
</comment>
<evidence type="ECO:0000256" key="9">
    <source>
        <dbReference type="ARBA" id="ARBA00022679"/>
    </source>
</evidence>
<dbReference type="InterPro" id="IPR003726">
    <property type="entry name" value="HCY_dom"/>
</dbReference>
<comment type="cofactor">
    <cofactor evidence="1 16 19">
        <name>Zn(2+)</name>
        <dbReference type="ChEBI" id="CHEBI:29105"/>
    </cofactor>
</comment>
<gene>
    <name evidence="26" type="ORF">M0811_10053</name>
</gene>
<dbReference type="OrthoDB" id="261426at2759"/>
<evidence type="ECO:0000259" key="21">
    <source>
        <dbReference type="PROSITE" id="PS50970"/>
    </source>
</evidence>
<feature type="binding site" evidence="17 19">
    <location>
        <position position="309"/>
    </location>
    <ligand>
        <name>Zn(2+)</name>
        <dbReference type="ChEBI" id="CHEBI:29105"/>
    </ligand>
</feature>
<dbReference type="OMA" id="ADCIAMS"/>
<dbReference type="Pfam" id="PF02607">
    <property type="entry name" value="B12-binding_2"/>
    <property type="match status" value="1"/>
</dbReference>
<dbReference type="InterPro" id="IPR011005">
    <property type="entry name" value="Dihydropteroate_synth-like_sf"/>
</dbReference>
<keyword evidence="8 16" id="KW-0846">Cobalamin</keyword>
<reference evidence="26" key="1">
    <citation type="submission" date="2022-10" db="EMBL/GenBank/DDBJ databases">
        <title>Novel sulphate-reducing endosymbionts in the free-living metamonad Anaeramoeba.</title>
        <authorList>
            <person name="Jerlstrom-Hultqvist J."/>
            <person name="Cepicka I."/>
            <person name="Gallot-Lavallee L."/>
            <person name="Salas-Leiva D."/>
            <person name="Curtis B.A."/>
            <person name="Zahonova K."/>
            <person name="Pipaliya S."/>
            <person name="Dacks J."/>
            <person name="Roger A.J."/>
        </authorList>
    </citation>
    <scope>NUCLEOTIDE SEQUENCE</scope>
    <source>
        <strain evidence="26">BMAN</strain>
    </source>
</reference>
<dbReference type="SUPFAM" id="SSF82282">
    <property type="entry name" value="Homocysteine S-methyltransferase"/>
    <property type="match status" value="1"/>
</dbReference>
<dbReference type="Gene3D" id="3.20.20.330">
    <property type="entry name" value="Homocysteine-binding-like domain"/>
    <property type="match status" value="1"/>
</dbReference>
<dbReference type="Pfam" id="PF02965">
    <property type="entry name" value="Met_synt_B12"/>
    <property type="match status" value="1"/>
</dbReference>